<reference evidence="3" key="1">
    <citation type="journal article" date="2019" name="Int. J. Syst. Evol. Microbiol.">
        <title>The Global Catalogue of Microorganisms (GCM) 10K type strain sequencing project: providing services to taxonomists for standard genome sequencing and annotation.</title>
        <authorList>
            <consortium name="The Broad Institute Genomics Platform"/>
            <consortium name="The Broad Institute Genome Sequencing Center for Infectious Disease"/>
            <person name="Wu L."/>
            <person name="Ma J."/>
        </authorList>
    </citation>
    <scope>NUCLEOTIDE SEQUENCE [LARGE SCALE GENOMIC DNA]</scope>
    <source>
        <strain evidence="3">JCM 14234</strain>
    </source>
</reference>
<keyword evidence="3" id="KW-1185">Reference proteome</keyword>
<dbReference type="EMBL" id="BAAAVS010000023">
    <property type="protein sequence ID" value="GAA3036423.1"/>
    <property type="molecule type" value="Genomic_DNA"/>
</dbReference>
<name>A0ABP6LD39_9ACTN</name>
<dbReference type="PANTHER" id="PTHR30011">
    <property type="entry name" value="ALKANESULFONATE MONOOXYGENASE-RELATED"/>
    <property type="match status" value="1"/>
</dbReference>
<gene>
    <name evidence="2" type="ORF">GCM10010528_16380</name>
</gene>
<organism evidence="2 3">
    <name type="scientific">Gordonia defluvii</name>
    <dbReference type="NCBI Taxonomy" id="283718"/>
    <lineage>
        <taxon>Bacteria</taxon>
        <taxon>Bacillati</taxon>
        <taxon>Actinomycetota</taxon>
        <taxon>Actinomycetes</taxon>
        <taxon>Mycobacteriales</taxon>
        <taxon>Gordoniaceae</taxon>
        <taxon>Gordonia</taxon>
    </lineage>
</organism>
<evidence type="ECO:0000259" key="1">
    <source>
        <dbReference type="Pfam" id="PF00296"/>
    </source>
</evidence>
<dbReference type="InterPro" id="IPR019921">
    <property type="entry name" value="Lucif-like_OxRdtase_Rv2161c"/>
</dbReference>
<proteinExistence type="predicted"/>
<accession>A0ABP6LD39</accession>
<dbReference type="InterPro" id="IPR036661">
    <property type="entry name" value="Luciferase-like_sf"/>
</dbReference>
<dbReference type="InterPro" id="IPR051260">
    <property type="entry name" value="Diverse_substr_monoxygenases"/>
</dbReference>
<dbReference type="PANTHER" id="PTHR30011:SF32">
    <property type="entry name" value="CONSERVED PROTEIN"/>
    <property type="match status" value="1"/>
</dbReference>
<dbReference type="Gene3D" id="3.20.20.30">
    <property type="entry name" value="Luciferase-like domain"/>
    <property type="match status" value="1"/>
</dbReference>
<dbReference type="RefSeq" id="WP_290713340.1">
    <property type="nucleotide sequence ID" value="NZ_BAAAVS010000023.1"/>
</dbReference>
<comment type="caution">
    <text evidence="2">The sequence shown here is derived from an EMBL/GenBank/DDBJ whole genome shotgun (WGS) entry which is preliminary data.</text>
</comment>
<dbReference type="Pfam" id="PF00296">
    <property type="entry name" value="Bac_luciferase"/>
    <property type="match status" value="1"/>
</dbReference>
<dbReference type="InterPro" id="IPR011251">
    <property type="entry name" value="Luciferase-like_dom"/>
</dbReference>
<protein>
    <submittedName>
        <fullName evidence="2">LLM class flavin-dependent oxidoreductase</fullName>
    </submittedName>
</protein>
<sequence length="292" mass="32108">MRFTFAEAMTDPSFYAPLAQAAEAAGYAGMTIPDSVAYPAESDAKYPYTPDGDREFLEGKAFVEAFIQAAALGAVTSTIRFIPFVLKLPIRPPALVAKQAMSVAYLTGNRLALGVGTSPWPEDYDIMGVDFARRGKRMDECMDIIRGLQTGEYFEFHGEFYDIPKIKMNPAPTAPIPLLVGGHADLALRRAVRRGDGWMHGGGPQEELDTLLDKIAALRTAEGKEDDPFEIHVISMDAYTVDGCKRLEDKGITDVIVGFRLPYIVGDDDQPLQKKIDHLNWYGENVIAKVNG</sequence>
<dbReference type="Proteomes" id="UP001501035">
    <property type="component" value="Unassembled WGS sequence"/>
</dbReference>
<dbReference type="NCBIfam" id="TIGR03619">
    <property type="entry name" value="F420_Rv2161c"/>
    <property type="match status" value="1"/>
</dbReference>
<evidence type="ECO:0000313" key="2">
    <source>
        <dbReference type="EMBL" id="GAA3036423.1"/>
    </source>
</evidence>
<dbReference type="SUPFAM" id="SSF51679">
    <property type="entry name" value="Bacterial luciferase-like"/>
    <property type="match status" value="1"/>
</dbReference>
<evidence type="ECO:0000313" key="3">
    <source>
        <dbReference type="Proteomes" id="UP001501035"/>
    </source>
</evidence>
<feature type="domain" description="Luciferase-like" evidence="1">
    <location>
        <begin position="17"/>
        <end position="233"/>
    </location>
</feature>